<dbReference type="Proteomes" id="UP000634136">
    <property type="component" value="Unassembled WGS sequence"/>
</dbReference>
<dbReference type="AlphaFoldDB" id="A0A834SS37"/>
<reference evidence="2" key="1">
    <citation type="submission" date="2020-09" db="EMBL/GenBank/DDBJ databases">
        <title>Genome-Enabled Discovery of Anthraquinone Biosynthesis in Senna tora.</title>
        <authorList>
            <person name="Kang S.-H."/>
            <person name="Pandey R.P."/>
            <person name="Lee C.-M."/>
            <person name="Sim J.-S."/>
            <person name="Jeong J.-T."/>
            <person name="Choi B.-S."/>
            <person name="Jung M."/>
            <person name="Ginzburg D."/>
            <person name="Zhao K."/>
            <person name="Won S.Y."/>
            <person name="Oh T.-J."/>
            <person name="Yu Y."/>
            <person name="Kim N.-H."/>
            <person name="Lee O.R."/>
            <person name="Lee T.-H."/>
            <person name="Bashyal P."/>
            <person name="Kim T.-S."/>
            <person name="Lee W.-H."/>
            <person name="Kawkins C."/>
            <person name="Kim C.-K."/>
            <person name="Kim J.S."/>
            <person name="Ahn B.O."/>
            <person name="Rhee S.Y."/>
            <person name="Sohng J.K."/>
        </authorList>
    </citation>
    <scope>NUCLEOTIDE SEQUENCE</scope>
    <source>
        <tissue evidence="2">Leaf</tissue>
    </source>
</reference>
<dbReference type="EMBL" id="JAAIUW010000012">
    <property type="protein sequence ID" value="KAF7806507.1"/>
    <property type="molecule type" value="Genomic_DNA"/>
</dbReference>
<feature type="compositionally biased region" description="Gly residues" evidence="1">
    <location>
        <begin position="7"/>
        <end position="17"/>
    </location>
</feature>
<keyword evidence="3" id="KW-1185">Reference proteome</keyword>
<comment type="caution">
    <text evidence="2">The sequence shown here is derived from an EMBL/GenBank/DDBJ whole genome shotgun (WGS) entry which is preliminary data.</text>
</comment>
<evidence type="ECO:0000313" key="2">
    <source>
        <dbReference type="EMBL" id="KAF7806507.1"/>
    </source>
</evidence>
<protein>
    <submittedName>
        <fullName evidence="2">Glycerophosphodiester phosphodiesterase GDPDL7</fullName>
    </submittedName>
</protein>
<feature type="region of interest" description="Disordered" evidence="1">
    <location>
        <begin position="1"/>
        <end position="20"/>
    </location>
</feature>
<proteinExistence type="predicted"/>
<sequence length="222" mass="23721">MSSISRGGSGAAAGGLDSGSSVVRSSPGLEGWMVYTLSGASVSLQWLPADNGKILTHISTGSGWKLGYDSINSGIFDVGSNLHIRICEIIKCQGDELIFQDMDEYGEFALLKAVRTASTTSRLFVDTRLHKIAKSGKPVAIATSIASLVASGKIPVKPPRAITSGRCPTAQFKIEINGINNENYRGQWKLLSSAVLEIPYALGRSRSYAMPLAWPLPPPPWE</sequence>
<organism evidence="2 3">
    <name type="scientific">Senna tora</name>
    <dbReference type="NCBI Taxonomy" id="362788"/>
    <lineage>
        <taxon>Eukaryota</taxon>
        <taxon>Viridiplantae</taxon>
        <taxon>Streptophyta</taxon>
        <taxon>Embryophyta</taxon>
        <taxon>Tracheophyta</taxon>
        <taxon>Spermatophyta</taxon>
        <taxon>Magnoliopsida</taxon>
        <taxon>eudicotyledons</taxon>
        <taxon>Gunneridae</taxon>
        <taxon>Pentapetalae</taxon>
        <taxon>rosids</taxon>
        <taxon>fabids</taxon>
        <taxon>Fabales</taxon>
        <taxon>Fabaceae</taxon>
        <taxon>Caesalpinioideae</taxon>
        <taxon>Cassia clade</taxon>
        <taxon>Senna</taxon>
    </lineage>
</organism>
<evidence type="ECO:0000313" key="3">
    <source>
        <dbReference type="Proteomes" id="UP000634136"/>
    </source>
</evidence>
<evidence type="ECO:0000256" key="1">
    <source>
        <dbReference type="SAM" id="MobiDB-lite"/>
    </source>
</evidence>
<name>A0A834SS37_9FABA</name>
<accession>A0A834SS37</accession>
<gene>
    <name evidence="2" type="ORF">G2W53_038668</name>
</gene>